<comment type="caution">
    <text evidence="1">The sequence shown here is derived from an EMBL/GenBank/DDBJ whole genome shotgun (WGS) entry which is preliminary data.</text>
</comment>
<dbReference type="Proteomes" id="UP001497535">
    <property type="component" value="Unassembled WGS sequence"/>
</dbReference>
<dbReference type="EMBL" id="CAVMJV010000008">
    <property type="protein sequence ID" value="CAK5037550.1"/>
    <property type="molecule type" value="Genomic_DNA"/>
</dbReference>
<proteinExistence type="predicted"/>
<reference evidence="1" key="1">
    <citation type="submission" date="2023-11" db="EMBL/GenBank/DDBJ databases">
        <authorList>
            <person name="Poullet M."/>
        </authorList>
    </citation>
    <scope>NUCLEOTIDE SEQUENCE</scope>
    <source>
        <strain evidence="1">E1834</strain>
    </source>
</reference>
<evidence type="ECO:0000313" key="2">
    <source>
        <dbReference type="Proteomes" id="UP001497535"/>
    </source>
</evidence>
<accession>A0ACB0YA39</accession>
<keyword evidence="2" id="KW-1185">Reference proteome</keyword>
<organism evidence="1 2">
    <name type="scientific">Meloidogyne enterolobii</name>
    <name type="common">Root-knot nematode worm</name>
    <name type="synonym">Meloidogyne mayaguensis</name>
    <dbReference type="NCBI Taxonomy" id="390850"/>
    <lineage>
        <taxon>Eukaryota</taxon>
        <taxon>Metazoa</taxon>
        <taxon>Ecdysozoa</taxon>
        <taxon>Nematoda</taxon>
        <taxon>Chromadorea</taxon>
        <taxon>Rhabditida</taxon>
        <taxon>Tylenchina</taxon>
        <taxon>Tylenchomorpha</taxon>
        <taxon>Tylenchoidea</taxon>
        <taxon>Meloidogynidae</taxon>
        <taxon>Meloidogyninae</taxon>
        <taxon>Meloidogyne</taxon>
    </lineage>
</organism>
<sequence>MEIYKFCFYITIFLFALFRPVESPSSPPHNSGDAQISEPSSSTTIKTSEVIVKPKKFERLNQM</sequence>
<evidence type="ECO:0000313" key="1">
    <source>
        <dbReference type="EMBL" id="CAK5037550.1"/>
    </source>
</evidence>
<name>A0ACB0YA39_MELEN</name>
<gene>
    <name evidence="1" type="ORF">MENTE1834_LOCUS9367</name>
</gene>
<protein>
    <submittedName>
        <fullName evidence="1">Uncharacterized protein</fullName>
    </submittedName>
</protein>